<feature type="compositionally biased region" description="Polar residues" evidence="1">
    <location>
        <begin position="1"/>
        <end position="15"/>
    </location>
</feature>
<organism evidence="2 3">
    <name type="scientific">Xanthomonas rydalmerensis</name>
    <dbReference type="NCBI Taxonomy" id="3046274"/>
    <lineage>
        <taxon>Bacteria</taxon>
        <taxon>Pseudomonadati</taxon>
        <taxon>Pseudomonadota</taxon>
        <taxon>Gammaproteobacteria</taxon>
        <taxon>Lysobacterales</taxon>
        <taxon>Lysobacteraceae</taxon>
        <taxon>Xanthomonas</taxon>
    </lineage>
</organism>
<dbReference type="EMBL" id="CP126172">
    <property type="protein sequence ID" value="WOS41262.1"/>
    <property type="molecule type" value="Genomic_DNA"/>
</dbReference>
<sequence>MKMKEANQNLSNAIATSEKKSSSLEGISKRKDQEISAFKSKISSLEQDLVDARAANIFSAENPYPNGLGLVRIGMKKDEIIRAYPDAKIEISPNDPDIVTVNLADSPFERVTYHLSDKTDDAKISHISFDMPMFRSKYSGDFLYKKLVEAFGQPSKDSTNNDFMWLIGNNYSIFAHGKDNYVLMLRGSQPIFWALR</sequence>
<evidence type="ECO:0000256" key="1">
    <source>
        <dbReference type="SAM" id="MobiDB-lite"/>
    </source>
</evidence>
<name>A0ABZ0JN66_9XANT</name>
<keyword evidence="3" id="KW-1185">Reference proteome</keyword>
<feature type="region of interest" description="Disordered" evidence="1">
    <location>
        <begin position="1"/>
        <end position="28"/>
    </location>
</feature>
<evidence type="ECO:0000313" key="3">
    <source>
        <dbReference type="Proteomes" id="UP001302020"/>
    </source>
</evidence>
<dbReference type="Proteomes" id="UP001302020">
    <property type="component" value="Chromosome"/>
</dbReference>
<feature type="compositionally biased region" description="Basic and acidic residues" evidence="1">
    <location>
        <begin position="17"/>
        <end position="28"/>
    </location>
</feature>
<protein>
    <submittedName>
        <fullName evidence="2">Uncharacterized protein</fullName>
    </submittedName>
</protein>
<evidence type="ECO:0000313" key="2">
    <source>
        <dbReference type="EMBL" id="WOS41262.1"/>
    </source>
</evidence>
<gene>
    <name evidence="2" type="ORF">QN243_01900</name>
</gene>
<reference evidence="2 3" key="1">
    <citation type="submission" date="2023-05" db="EMBL/GenBank/DDBJ databases">
        <title>Xanthomonas rydalmerenesis sp. nov., a novel Xanthomonas species isolated from Fragaria x ananassa.</title>
        <authorList>
            <person name="McKnight D.J.E."/>
            <person name="Wong-Bajracharya J."/>
            <person name="Okoh E.B."/>
            <person name="Snijders F."/>
            <person name="Lidbetter F."/>
            <person name="Webster J."/>
            <person name="Djordjevic S.P."/>
            <person name="Bogema D.R."/>
            <person name="Chapman T.A."/>
        </authorList>
    </citation>
    <scope>NUCLEOTIDE SEQUENCE [LARGE SCALE GENOMIC DNA]</scope>
    <source>
        <strain evidence="2 3">DAR34883</strain>
    </source>
</reference>
<dbReference type="RefSeq" id="WP_317844403.1">
    <property type="nucleotide sequence ID" value="NZ_CP126170.1"/>
</dbReference>
<accession>A0ABZ0JN66</accession>
<proteinExistence type="predicted"/>